<dbReference type="STRING" id="1798396.A2973_01595"/>
<dbReference type="Proteomes" id="UP000176409">
    <property type="component" value="Unassembled WGS sequence"/>
</dbReference>
<keyword evidence="1" id="KW-0472">Membrane</keyword>
<accession>A0A1F6AWU9</accession>
<keyword evidence="1" id="KW-1133">Transmembrane helix</keyword>
<name>A0A1F6AWU9_9BACT</name>
<dbReference type="AlphaFoldDB" id="A0A1F6AWU9"/>
<reference evidence="2 3" key="1">
    <citation type="journal article" date="2016" name="Nat. Commun.">
        <title>Thousands of microbial genomes shed light on interconnected biogeochemical processes in an aquifer system.</title>
        <authorList>
            <person name="Anantharaman K."/>
            <person name="Brown C.T."/>
            <person name="Hug L.A."/>
            <person name="Sharon I."/>
            <person name="Castelle C.J."/>
            <person name="Probst A.J."/>
            <person name="Thomas B.C."/>
            <person name="Singh A."/>
            <person name="Wilkins M.J."/>
            <person name="Karaoz U."/>
            <person name="Brodie E.L."/>
            <person name="Williams K.H."/>
            <person name="Hubbard S.S."/>
            <person name="Banfield J.F."/>
        </authorList>
    </citation>
    <scope>NUCLEOTIDE SEQUENCE [LARGE SCALE GENOMIC DNA]</scope>
</reference>
<gene>
    <name evidence="2" type="ORF">A2973_01595</name>
</gene>
<organism evidence="2 3">
    <name type="scientific">Candidatus Gottesmanbacteria bacterium RIFCSPLOWO2_01_FULL_49_10</name>
    <dbReference type="NCBI Taxonomy" id="1798396"/>
    <lineage>
        <taxon>Bacteria</taxon>
        <taxon>Candidatus Gottesmaniibacteriota</taxon>
    </lineage>
</organism>
<keyword evidence="1" id="KW-0812">Transmembrane</keyword>
<proteinExistence type="predicted"/>
<dbReference type="EMBL" id="MFJZ01000057">
    <property type="protein sequence ID" value="OGG29164.1"/>
    <property type="molecule type" value="Genomic_DNA"/>
</dbReference>
<comment type="caution">
    <text evidence="2">The sequence shown here is derived from an EMBL/GenBank/DDBJ whole genome shotgun (WGS) entry which is preliminary data.</text>
</comment>
<sequence>MKKRRRVSRRKPIDWLPIDSRIFPPIISFGHVKGLARFFLEIEIILSVLVVVGTVVVIVLTLLR</sequence>
<feature type="transmembrane region" description="Helical" evidence="1">
    <location>
        <begin position="38"/>
        <end position="63"/>
    </location>
</feature>
<evidence type="ECO:0000313" key="3">
    <source>
        <dbReference type="Proteomes" id="UP000176409"/>
    </source>
</evidence>
<evidence type="ECO:0000256" key="1">
    <source>
        <dbReference type="SAM" id="Phobius"/>
    </source>
</evidence>
<protein>
    <submittedName>
        <fullName evidence="2">Uncharacterized protein</fullName>
    </submittedName>
</protein>
<evidence type="ECO:0000313" key="2">
    <source>
        <dbReference type="EMBL" id="OGG29164.1"/>
    </source>
</evidence>